<evidence type="ECO:0000256" key="14">
    <source>
        <dbReference type="ARBA" id="ARBA00023098"/>
    </source>
</evidence>
<comment type="catalytic activity">
    <reaction evidence="1 18">
        <text>a 1,2-diacyl-sn-glycero-3-phosphate + CTP + H(+) = a CDP-1,2-diacyl-sn-glycerol + diphosphate</text>
        <dbReference type="Rhea" id="RHEA:16229"/>
        <dbReference type="ChEBI" id="CHEBI:15378"/>
        <dbReference type="ChEBI" id="CHEBI:33019"/>
        <dbReference type="ChEBI" id="CHEBI:37563"/>
        <dbReference type="ChEBI" id="CHEBI:58332"/>
        <dbReference type="ChEBI" id="CHEBI:58608"/>
        <dbReference type="EC" id="2.7.7.41"/>
    </reaction>
</comment>
<feature type="transmembrane region" description="Helical" evidence="19">
    <location>
        <begin position="181"/>
        <end position="201"/>
    </location>
</feature>
<evidence type="ECO:0000256" key="9">
    <source>
        <dbReference type="ARBA" id="ARBA00022516"/>
    </source>
</evidence>
<evidence type="ECO:0000256" key="19">
    <source>
        <dbReference type="SAM" id="Phobius"/>
    </source>
</evidence>
<feature type="transmembrane region" description="Helical" evidence="19">
    <location>
        <begin position="84"/>
        <end position="103"/>
    </location>
</feature>
<comment type="pathway">
    <text evidence="4">Lipid metabolism.</text>
</comment>
<evidence type="ECO:0000313" key="21">
    <source>
        <dbReference type="Proteomes" id="UP000184342"/>
    </source>
</evidence>
<keyword evidence="15 19" id="KW-0472">Membrane</keyword>
<dbReference type="PANTHER" id="PTHR46382">
    <property type="entry name" value="PHOSPHATIDATE CYTIDYLYLTRANSFERASE"/>
    <property type="match status" value="1"/>
</dbReference>
<organism evidence="20 21">
    <name type="scientific">Parasporobacterium paucivorans DSM 15970</name>
    <dbReference type="NCBI Taxonomy" id="1122934"/>
    <lineage>
        <taxon>Bacteria</taxon>
        <taxon>Bacillati</taxon>
        <taxon>Bacillota</taxon>
        <taxon>Clostridia</taxon>
        <taxon>Lachnospirales</taxon>
        <taxon>Lachnospiraceae</taxon>
        <taxon>Parasporobacterium</taxon>
    </lineage>
</organism>
<evidence type="ECO:0000256" key="2">
    <source>
        <dbReference type="ARBA" id="ARBA00004651"/>
    </source>
</evidence>
<proteinExistence type="inferred from homology"/>
<dbReference type="UniPathway" id="UPA00557">
    <property type="reaction ID" value="UER00614"/>
</dbReference>
<evidence type="ECO:0000313" key="20">
    <source>
        <dbReference type="EMBL" id="SHI35490.1"/>
    </source>
</evidence>
<feature type="transmembrane region" description="Helical" evidence="19">
    <location>
        <begin position="141"/>
        <end position="160"/>
    </location>
</feature>
<evidence type="ECO:0000256" key="1">
    <source>
        <dbReference type="ARBA" id="ARBA00001698"/>
    </source>
</evidence>
<evidence type="ECO:0000256" key="10">
    <source>
        <dbReference type="ARBA" id="ARBA00022679"/>
    </source>
</evidence>
<keyword evidence="16" id="KW-0594">Phospholipid biosynthesis</keyword>
<dbReference type="GO" id="GO:0004605">
    <property type="term" value="F:phosphatidate cytidylyltransferase activity"/>
    <property type="evidence" value="ECO:0007669"/>
    <property type="project" value="UniProtKB-EC"/>
</dbReference>
<keyword evidence="8" id="KW-1003">Cell membrane</keyword>
<dbReference type="InterPro" id="IPR000374">
    <property type="entry name" value="PC_trans"/>
</dbReference>
<dbReference type="AlphaFoldDB" id="A0A1M6AG53"/>
<keyword evidence="13 19" id="KW-1133">Transmembrane helix</keyword>
<keyword evidence="21" id="KW-1185">Reference proteome</keyword>
<protein>
    <recommendedName>
        <fullName evidence="7 18">Phosphatidate cytidylyltransferase</fullName>
        <ecNumber evidence="6 18">2.7.7.41</ecNumber>
    </recommendedName>
</protein>
<evidence type="ECO:0000256" key="3">
    <source>
        <dbReference type="ARBA" id="ARBA00005119"/>
    </source>
</evidence>
<dbReference type="PROSITE" id="PS01315">
    <property type="entry name" value="CDS"/>
    <property type="match status" value="1"/>
</dbReference>
<dbReference type="EC" id="2.7.7.41" evidence="6 18"/>
<name>A0A1M6AG53_9FIRM</name>
<reference evidence="20 21" key="1">
    <citation type="submission" date="2016-11" db="EMBL/GenBank/DDBJ databases">
        <authorList>
            <person name="Jaros S."/>
            <person name="Januszkiewicz K."/>
            <person name="Wedrychowicz H."/>
        </authorList>
    </citation>
    <scope>NUCLEOTIDE SEQUENCE [LARGE SCALE GENOMIC DNA]</scope>
    <source>
        <strain evidence="20 21">DSM 15970</strain>
    </source>
</reference>
<evidence type="ECO:0000256" key="17">
    <source>
        <dbReference type="ARBA" id="ARBA00023264"/>
    </source>
</evidence>
<dbReference type="Pfam" id="PF01148">
    <property type="entry name" value="CTP_transf_1"/>
    <property type="match status" value="1"/>
</dbReference>
<keyword evidence="14" id="KW-0443">Lipid metabolism</keyword>
<keyword evidence="11 18" id="KW-0812">Transmembrane</keyword>
<dbReference type="Proteomes" id="UP000184342">
    <property type="component" value="Unassembled WGS sequence"/>
</dbReference>
<dbReference type="GO" id="GO:0016024">
    <property type="term" value="P:CDP-diacylglycerol biosynthetic process"/>
    <property type="evidence" value="ECO:0007669"/>
    <property type="project" value="UniProtKB-UniPathway"/>
</dbReference>
<dbReference type="GO" id="GO:0005886">
    <property type="term" value="C:plasma membrane"/>
    <property type="evidence" value="ECO:0007669"/>
    <property type="project" value="UniProtKB-SubCell"/>
</dbReference>
<evidence type="ECO:0000256" key="8">
    <source>
        <dbReference type="ARBA" id="ARBA00022475"/>
    </source>
</evidence>
<feature type="transmembrane region" description="Helical" evidence="19">
    <location>
        <begin position="62"/>
        <end position="78"/>
    </location>
</feature>
<evidence type="ECO:0000256" key="16">
    <source>
        <dbReference type="ARBA" id="ARBA00023209"/>
    </source>
</evidence>
<accession>A0A1M6AG53</accession>
<dbReference type="PANTHER" id="PTHR46382:SF1">
    <property type="entry name" value="PHOSPHATIDATE CYTIDYLYLTRANSFERASE"/>
    <property type="match status" value="1"/>
</dbReference>
<evidence type="ECO:0000256" key="5">
    <source>
        <dbReference type="ARBA" id="ARBA00010185"/>
    </source>
</evidence>
<keyword evidence="10 18" id="KW-0808">Transferase</keyword>
<keyword evidence="17" id="KW-1208">Phospholipid metabolism</keyword>
<keyword evidence="9" id="KW-0444">Lipid biosynthesis</keyword>
<gene>
    <name evidence="20" type="ORF">SAMN02745691_00161</name>
</gene>
<keyword evidence="12 18" id="KW-0548">Nucleotidyltransferase</keyword>
<sequence>MMSLNSLKNKSFYTRLVSGIILVLIILGTIIGGGNLLLGFCFVISIIGLHELYNVLGFAKKILGIAGYAAAAAYYLLVKSGNENYIILLLVASMVVMMVIFVFRFSEYHADQIFLAFFGILYVAVMISFIYKLRIQSEGTYLVWLIILGSWGSDTFAYLVGMIFGKHKLAPVLSPKKSVEGAVGGVVASGILGIVYCLIFKEHISVSPVMTGLICAGAAVISQIGDLAASGIKRNYEIKDYGRLIPGHGGILDRFDSIIFAAPVIYYLIMYV</sequence>
<comment type="pathway">
    <text evidence="3 18">Phospholipid metabolism; CDP-diacylglycerol biosynthesis; CDP-diacylglycerol from sn-glycerol 3-phosphate: step 3/3.</text>
</comment>
<evidence type="ECO:0000256" key="18">
    <source>
        <dbReference type="RuleBase" id="RU003938"/>
    </source>
</evidence>
<evidence type="ECO:0000256" key="6">
    <source>
        <dbReference type="ARBA" id="ARBA00012487"/>
    </source>
</evidence>
<feature type="transmembrane region" description="Helical" evidence="19">
    <location>
        <begin position="115"/>
        <end position="135"/>
    </location>
</feature>
<evidence type="ECO:0000256" key="12">
    <source>
        <dbReference type="ARBA" id="ARBA00022695"/>
    </source>
</evidence>
<dbReference type="EMBL" id="FQYT01000002">
    <property type="protein sequence ID" value="SHI35490.1"/>
    <property type="molecule type" value="Genomic_DNA"/>
</dbReference>
<evidence type="ECO:0000256" key="15">
    <source>
        <dbReference type="ARBA" id="ARBA00023136"/>
    </source>
</evidence>
<evidence type="ECO:0000256" key="13">
    <source>
        <dbReference type="ARBA" id="ARBA00022989"/>
    </source>
</evidence>
<dbReference type="STRING" id="1122934.SAMN02745691_00161"/>
<feature type="transmembrane region" description="Helical" evidence="19">
    <location>
        <begin position="12"/>
        <end position="31"/>
    </location>
</feature>
<evidence type="ECO:0000256" key="11">
    <source>
        <dbReference type="ARBA" id="ARBA00022692"/>
    </source>
</evidence>
<evidence type="ECO:0000256" key="7">
    <source>
        <dbReference type="ARBA" id="ARBA00019373"/>
    </source>
</evidence>
<comment type="similarity">
    <text evidence="5 18">Belongs to the CDS family.</text>
</comment>
<evidence type="ECO:0000256" key="4">
    <source>
        <dbReference type="ARBA" id="ARBA00005189"/>
    </source>
</evidence>
<comment type="subcellular location">
    <subcellularLocation>
        <location evidence="2">Cell membrane</location>
        <topology evidence="2">Multi-pass membrane protein</topology>
    </subcellularLocation>
</comment>